<keyword evidence="8" id="KW-1185">Reference proteome</keyword>
<feature type="domain" description="Mur ligase C-terminal" evidence="6">
    <location>
        <begin position="414"/>
        <end position="546"/>
    </location>
</feature>
<dbReference type="SUPFAM" id="SSF53623">
    <property type="entry name" value="MurD-like peptide ligases, catalytic domain"/>
    <property type="match status" value="1"/>
</dbReference>
<feature type="region of interest" description="Disordered" evidence="4">
    <location>
        <begin position="1"/>
        <end position="26"/>
    </location>
</feature>
<dbReference type="PANTHER" id="PTHR43445:SF3">
    <property type="entry name" value="UDP-N-ACETYLMURAMATE--L-ALANINE LIGASE"/>
    <property type="match status" value="1"/>
</dbReference>
<evidence type="ECO:0000259" key="6">
    <source>
        <dbReference type="Pfam" id="PF02875"/>
    </source>
</evidence>
<comment type="caution">
    <text evidence="7">The sequence shown here is derived from an EMBL/GenBank/DDBJ whole genome shotgun (WGS) entry which is preliminary data.</text>
</comment>
<sequence length="568" mass="62575">MIDGPKQVQFPGNMPSPPPASPSTSLHFQATSRQKPSFITKRIRIPALTLKEHARRVSLCATPMDRRSQAIVDSGNREDKCWVHFVGIGGCGLSALAMLALKQVSGSDIMWSSFMDGLHGAGAWLYVGHSVSNMQKHNGLILPKAIVVSSAIPQDNVEILYAKSVGVPVYKRDYWLAKLTEQYNLIAISGTHGKSTTASMLAYVLKAMGDDITAVVGAHVPQADEYDGCFLELLPYIAVVTNVEWEHVDIFENEVVICPSQLGGSYIYFQEVPDANKGWWTSSFMWGQGKRSVGACSLLDHNKRITGPDNSICVKSSLEPCSDRYRVTTYGISSINEWHASALHSNSQGGSDYQLCHWGCPVADISLQMPGVHNVLNSLAVVATVATLFSDQRHITESVDFVRLHLSNFKGVSRRFEMIGKVHGCHIFYDYAHHPSEVRAVLQAARQGFQYKELVVVFQPHTYSRLATLQKEFANAFSDADLVVVTEIYGARETNRWNISGSDLATAIIGPSSEYIPSLVDVVEKLSLYISNDPDRETLILTLGAGDISTVGRELLQKLQQRLQKSDS</sequence>
<accession>A0AAV6L1M9</accession>
<dbReference type="Proteomes" id="UP000823749">
    <property type="component" value="Chromosome 3"/>
</dbReference>
<dbReference type="SUPFAM" id="SSF51984">
    <property type="entry name" value="MurCD N-terminal domain"/>
    <property type="match status" value="1"/>
</dbReference>
<evidence type="ECO:0000256" key="3">
    <source>
        <dbReference type="ARBA" id="ARBA00022840"/>
    </source>
</evidence>
<evidence type="ECO:0000259" key="5">
    <source>
        <dbReference type="Pfam" id="PF01225"/>
    </source>
</evidence>
<gene>
    <name evidence="7" type="ORF">RHGRI_008557</name>
</gene>
<evidence type="ECO:0000256" key="4">
    <source>
        <dbReference type="SAM" id="MobiDB-lite"/>
    </source>
</evidence>
<feature type="domain" description="Mur ligase N-terminal catalytic" evidence="5">
    <location>
        <begin position="83"/>
        <end position="183"/>
    </location>
</feature>
<dbReference type="GO" id="GO:0005524">
    <property type="term" value="F:ATP binding"/>
    <property type="evidence" value="ECO:0007669"/>
    <property type="project" value="UniProtKB-KW"/>
</dbReference>
<keyword evidence="1" id="KW-0436">Ligase</keyword>
<reference evidence="7" key="1">
    <citation type="submission" date="2020-08" db="EMBL/GenBank/DDBJ databases">
        <title>Plant Genome Project.</title>
        <authorList>
            <person name="Zhang R.-G."/>
        </authorList>
    </citation>
    <scope>NUCLEOTIDE SEQUENCE</scope>
    <source>
        <strain evidence="7">WSP0</strain>
        <tissue evidence="7">Leaf</tissue>
    </source>
</reference>
<dbReference type="AlphaFoldDB" id="A0AAV6L1M9"/>
<dbReference type="GO" id="GO:0016881">
    <property type="term" value="F:acid-amino acid ligase activity"/>
    <property type="evidence" value="ECO:0007669"/>
    <property type="project" value="InterPro"/>
</dbReference>
<keyword evidence="2" id="KW-0547">Nucleotide-binding</keyword>
<keyword evidence="3" id="KW-0067">ATP-binding</keyword>
<dbReference type="Pfam" id="PF02875">
    <property type="entry name" value="Mur_ligase_C"/>
    <property type="match status" value="1"/>
</dbReference>
<dbReference type="InterPro" id="IPR004101">
    <property type="entry name" value="Mur_ligase_C"/>
</dbReference>
<dbReference type="Gene3D" id="3.90.190.20">
    <property type="entry name" value="Mur ligase, C-terminal domain"/>
    <property type="match status" value="1"/>
</dbReference>
<dbReference type="SUPFAM" id="SSF53244">
    <property type="entry name" value="MurD-like peptide ligases, peptide-binding domain"/>
    <property type="match status" value="1"/>
</dbReference>
<proteinExistence type="predicted"/>
<evidence type="ECO:0008006" key="9">
    <source>
        <dbReference type="Google" id="ProtNLM"/>
    </source>
</evidence>
<dbReference type="EMBL" id="JACTNZ010000003">
    <property type="protein sequence ID" value="KAG5558647.1"/>
    <property type="molecule type" value="Genomic_DNA"/>
</dbReference>
<dbReference type="InterPro" id="IPR000713">
    <property type="entry name" value="Mur_ligase_N"/>
</dbReference>
<dbReference type="Pfam" id="PF01225">
    <property type="entry name" value="Mur_ligase"/>
    <property type="match status" value="1"/>
</dbReference>
<dbReference type="InterPro" id="IPR050061">
    <property type="entry name" value="MurCDEF_pg_biosynth"/>
</dbReference>
<name>A0AAV6L1M9_9ERIC</name>
<organism evidence="7 8">
    <name type="scientific">Rhododendron griersonianum</name>
    <dbReference type="NCBI Taxonomy" id="479676"/>
    <lineage>
        <taxon>Eukaryota</taxon>
        <taxon>Viridiplantae</taxon>
        <taxon>Streptophyta</taxon>
        <taxon>Embryophyta</taxon>
        <taxon>Tracheophyta</taxon>
        <taxon>Spermatophyta</taxon>
        <taxon>Magnoliopsida</taxon>
        <taxon>eudicotyledons</taxon>
        <taxon>Gunneridae</taxon>
        <taxon>Pentapetalae</taxon>
        <taxon>asterids</taxon>
        <taxon>Ericales</taxon>
        <taxon>Ericaceae</taxon>
        <taxon>Ericoideae</taxon>
        <taxon>Rhodoreae</taxon>
        <taxon>Rhododendron</taxon>
    </lineage>
</organism>
<evidence type="ECO:0000313" key="8">
    <source>
        <dbReference type="Proteomes" id="UP000823749"/>
    </source>
</evidence>
<evidence type="ECO:0000256" key="1">
    <source>
        <dbReference type="ARBA" id="ARBA00022598"/>
    </source>
</evidence>
<evidence type="ECO:0000256" key="2">
    <source>
        <dbReference type="ARBA" id="ARBA00022741"/>
    </source>
</evidence>
<evidence type="ECO:0000313" key="7">
    <source>
        <dbReference type="EMBL" id="KAG5558647.1"/>
    </source>
</evidence>
<dbReference type="Gene3D" id="3.40.1190.10">
    <property type="entry name" value="Mur-like, catalytic domain"/>
    <property type="match status" value="2"/>
</dbReference>
<dbReference type="Gene3D" id="3.40.50.720">
    <property type="entry name" value="NAD(P)-binding Rossmann-like Domain"/>
    <property type="match status" value="1"/>
</dbReference>
<dbReference type="InterPro" id="IPR036565">
    <property type="entry name" value="Mur-like_cat_sf"/>
</dbReference>
<dbReference type="InterPro" id="IPR036615">
    <property type="entry name" value="Mur_ligase_C_dom_sf"/>
</dbReference>
<dbReference type="PANTHER" id="PTHR43445">
    <property type="entry name" value="UDP-N-ACETYLMURAMATE--L-ALANINE LIGASE-RELATED"/>
    <property type="match status" value="1"/>
</dbReference>
<protein>
    <recommendedName>
        <fullName evidence="9">UDP-N-acetylmuramate--L-alanine ligase</fullName>
    </recommendedName>
</protein>